<gene>
    <name evidence="1" type="ORF">BLNAU_17498</name>
</gene>
<name>A0ABQ9X7E5_9EUKA</name>
<accession>A0ABQ9X7E5</accession>
<evidence type="ECO:0000313" key="1">
    <source>
        <dbReference type="EMBL" id="KAK2947593.1"/>
    </source>
</evidence>
<dbReference type="Proteomes" id="UP001281761">
    <property type="component" value="Unassembled WGS sequence"/>
</dbReference>
<keyword evidence="2" id="KW-1185">Reference proteome</keyword>
<comment type="caution">
    <text evidence="1">The sequence shown here is derived from an EMBL/GenBank/DDBJ whole genome shotgun (WGS) entry which is preliminary data.</text>
</comment>
<reference evidence="1 2" key="1">
    <citation type="journal article" date="2022" name="bioRxiv">
        <title>Genomics of Preaxostyla Flagellates Illuminates Evolutionary Transitions and the Path Towards Mitochondrial Loss.</title>
        <authorList>
            <person name="Novak L.V.F."/>
            <person name="Treitli S.C."/>
            <person name="Pyrih J."/>
            <person name="Halakuc P."/>
            <person name="Pipaliya S.V."/>
            <person name="Vacek V."/>
            <person name="Brzon O."/>
            <person name="Soukal P."/>
            <person name="Eme L."/>
            <person name="Dacks J.B."/>
            <person name="Karnkowska A."/>
            <person name="Elias M."/>
            <person name="Hampl V."/>
        </authorList>
    </citation>
    <scope>NUCLEOTIDE SEQUENCE [LARGE SCALE GENOMIC DNA]</scope>
    <source>
        <strain evidence="1">NAU3</strain>
        <tissue evidence="1">Gut</tissue>
    </source>
</reference>
<evidence type="ECO:0000313" key="2">
    <source>
        <dbReference type="Proteomes" id="UP001281761"/>
    </source>
</evidence>
<proteinExistence type="predicted"/>
<sequence length="107" mass="11458">MKGGAGWNCYPTIRISRQNNKESHEGSACKAGAVGQRVVMEADGRGGKRTLKLSQDGETQPVFFSNIPVPFRFVILPSTKGNSVEIVSSEVLEEASMVGGSLEVVMD</sequence>
<organism evidence="1 2">
    <name type="scientific">Blattamonas nauphoetae</name>
    <dbReference type="NCBI Taxonomy" id="2049346"/>
    <lineage>
        <taxon>Eukaryota</taxon>
        <taxon>Metamonada</taxon>
        <taxon>Preaxostyla</taxon>
        <taxon>Oxymonadida</taxon>
        <taxon>Blattamonas</taxon>
    </lineage>
</organism>
<protein>
    <submittedName>
        <fullName evidence="1">Uncharacterized protein</fullName>
    </submittedName>
</protein>
<dbReference type="EMBL" id="JARBJD010000196">
    <property type="protein sequence ID" value="KAK2947593.1"/>
    <property type="molecule type" value="Genomic_DNA"/>
</dbReference>